<dbReference type="Pfam" id="PF04235">
    <property type="entry name" value="DUF418"/>
    <property type="match status" value="1"/>
</dbReference>
<evidence type="ECO:0000256" key="1">
    <source>
        <dbReference type="SAM" id="Phobius"/>
    </source>
</evidence>
<feature type="transmembrane region" description="Helical" evidence="1">
    <location>
        <begin position="250"/>
        <end position="268"/>
    </location>
</feature>
<sequence>MSDAATPTPPSDRIVSLDAIRGLAVLGILLINVWVFAMPESVLLNPQTYGDLTGANYWAWLAAHVFAKSKFITLFSALFGAGILLFTDSKRRDGEAAMGLYYRRIGWLLLAGLGHAYLLWYGDVLVAYALCGLLLVSFRNREPAVLARLGVLFLLAPFATELFAAIAQGPSVIAQQWQPPAATLQQEVATYRSGWLAQMDHRVPTAFRRQTSGFVGSTLWRAGGSMFLGMALYRWGVLTGERSTQFYRRLVAVGVVGLLVVLAGVWYIEANDWSADAAMYWRQFNHWGSLLVAGGYVGAVTLYTRWRPTGIVTRTLAAVGRTAFTNYLFQTVLATSIFYGHGLGLFGRLDRVELLGVVVVIWVVQILLSVVWLRFFRFGPVEWYWRTLTYGERQPVWRGE</sequence>
<dbReference type="PANTHER" id="PTHR30590:SF2">
    <property type="entry name" value="INNER MEMBRANE PROTEIN"/>
    <property type="match status" value="1"/>
</dbReference>
<feature type="transmembrane region" description="Helical" evidence="1">
    <location>
        <begin position="354"/>
        <end position="376"/>
    </location>
</feature>
<dbReference type="RefSeq" id="WP_170093135.1">
    <property type="nucleotide sequence ID" value="NZ_WOYG01000001.1"/>
</dbReference>
<keyword evidence="1" id="KW-0812">Transmembrane</keyword>
<protein>
    <submittedName>
        <fullName evidence="3">DUF418 domain-containing protein</fullName>
    </submittedName>
</protein>
<evidence type="ECO:0000313" key="4">
    <source>
        <dbReference type="Proteomes" id="UP000608662"/>
    </source>
</evidence>
<dbReference type="AlphaFoldDB" id="A0A847U0U2"/>
<dbReference type="OrthoDB" id="268997at2157"/>
<dbReference type="InterPro" id="IPR052529">
    <property type="entry name" value="Bact_Transport_Assoc"/>
</dbReference>
<feature type="transmembrane region" description="Helical" evidence="1">
    <location>
        <begin position="327"/>
        <end position="348"/>
    </location>
</feature>
<evidence type="ECO:0000313" key="3">
    <source>
        <dbReference type="EMBL" id="NLV09233.1"/>
    </source>
</evidence>
<keyword evidence="1" id="KW-1133">Transmembrane helix</keyword>
<dbReference type="Proteomes" id="UP000608662">
    <property type="component" value="Unassembled WGS sequence"/>
</dbReference>
<accession>A0A847U0U2</accession>
<feature type="transmembrane region" description="Helical" evidence="1">
    <location>
        <begin position="144"/>
        <end position="167"/>
    </location>
</feature>
<evidence type="ECO:0000259" key="2">
    <source>
        <dbReference type="Pfam" id="PF04235"/>
    </source>
</evidence>
<gene>
    <name evidence="3" type="ORF">GOC74_04725</name>
</gene>
<dbReference type="EMBL" id="WOYG01000001">
    <property type="protein sequence ID" value="NLV09233.1"/>
    <property type="molecule type" value="Genomic_DNA"/>
</dbReference>
<keyword evidence="1" id="KW-0472">Membrane</keyword>
<feature type="transmembrane region" description="Helical" evidence="1">
    <location>
        <begin position="57"/>
        <end position="86"/>
    </location>
</feature>
<feature type="domain" description="DUF418" evidence="2">
    <location>
        <begin position="232"/>
        <end position="391"/>
    </location>
</feature>
<dbReference type="InterPro" id="IPR007349">
    <property type="entry name" value="DUF418"/>
</dbReference>
<reference evidence="3" key="1">
    <citation type="submission" date="2019-12" db="EMBL/GenBank/DDBJ databases">
        <title>Whole-genome sequence of Halomicrobium mukohataei pws1.</title>
        <authorList>
            <person name="Verma D.K."/>
            <person name="Gopal K."/>
            <person name="Prasad E.S."/>
        </authorList>
    </citation>
    <scope>NUCLEOTIDE SEQUENCE</scope>
    <source>
        <strain evidence="3">Pws1</strain>
    </source>
</reference>
<comment type="caution">
    <text evidence="3">The sequence shown here is derived from an EMBL/GenBank/DDBJ whole genome shotgun (WGS) entry which is preliminary data.</text>
</comment>
<feature type="transmembrane region" description="Helical" evidence="1">
    <location>
        <begin position="20"/>
        <end position="37"/>
    </location>
</feature>
<proteinExistence type="predicted"/>
<feature type="transmembrane region" description="Helical" evidence="1">
    <location>
        <begin position="107"/>
        <end position="138"/>
    </location>
</feature>
<dbReference type="PANTHER" id="PTHR30590">
    <property type="entry name" value="INNER MEMBRANE PROTEIN"/>
    <property type="match status" value="1"/>
</dbReference>
<name>A0A847U0U2_9EURY</name>
<organism evidence="3 4">
    <name type="scientific">Halomicrobium mukohataei</name>
    <dbReference type="NCBI Taxonomy" id="57705"/>
    <lineage>
        <taxon>Archaea</taxon>
        <taxon>Methanobacteriati</taxon>
        <taxon>Methanobacteriota</taxon>
        <taxon>Stenosarchaea group</taxon>
        <taxon>Halobacteria</taxon>
        <taxon>Halobacteriales</taxon>
        <taxon>Haloarculaceae</taxon>
        <taxon>Halomicrobium</taxon>
    </lineage>
</organism>
<feature type="transmembrane region" description="Helical" evidence="1">
    <location>
        <begin position="288"/>
        <end position="306"/>
    </location>
</feature>